<gene>
    <name evidence="1" type="ORF">WKI68_18170</name>
</gene>
<comment type="caution">
    <text evidence="1">The sequence shown here is derived from an EMBL/GenBank/DDBJ whole genome shotgun (WGS) entry which is preliminary data.</text>
</comment>
<name>A0ABU8U4I4_9ACTN</name>
<proteinExistence type="predicted"/>
<evidence type="ECO:0000313" key="1">
    <source>
        <dbReference type="EMBL" id="MEJ8642796.1"/>
    </source>
</evidence>
<dbReference type="EMBL" id="JBBKAM010000002">
    <property type="protein sequence ID" value="MEJ8642796.1"/>
    <property type="molecule type" value="Genomic_DNA"/>
</dbReference>
<organism evidence="1 2">
    <name type="scientific">Streptomyces caledonius</name>
    <dbReference type="NCBI Taxonomy" id="3134107"/>
    <lineage>
        <taxon>Bacteria</taxon>
        <taxon>Bacillati</taxon>
        <taxon>Actinomycetota</taxon>
        <taxon>Actinomycetes</taxon>
        <taxon>Kitasatosporales</taxon>
        <taxon>Streptomycetaceae</taxon>
        <taxon>Streptomyces</taxon>
    </lineage>
</organism>
<accession>A0ABU8U4I4</accession>
<keyword evidence="2" id="KW-1185">Reference proteome</keyword>
<reference evidence="1 2" key="1">
    <citation type="submission" date="2024-03" db="EMBL/GenBank/DDBJ databases">
        <title>Novel Streptomyces species of biotechnological and ecological value are a feature of Machair soil.</title>
        <authorList>
            <person name="Prole J.R."/>
            <person name="Goodfellow M."/>
            <person name="Allenby N."/>
            <person name="Ward A.C."/>
        </authorList>
    </citation>
    <scope>NUCLEOTIDE SEQUENCE [LARGE SCALE GENOMIC DNA]</scope>
    <source>
        <strain evidence="1 2">MS1.HAVA.3</strain>
    </source>
</reference>
<dbReference type="Proteomes" id="UP001382904">
    <property type="component" value="Unassembled WGS sequence"/>
</dbReference>
<evidence type="ECO:0000313" key="2">
    <source>
        <dbReference type="Proteomes" id="UP001382904"/>
    </source>
</evidence>
<sequence>MTHDFEAVAGELVVKVVSHSFRNPAVRELLDGVEGLADADRRRVVAALADRYRGGRDTEPVRRTLLTLIAVVGRGLDGLPLAQERTAQLDRLSRSHIYWYADRHEALADAELAAGHALAPAVVATIRRSAMSAYRDGTVVEFARRLTEPVLNVGEAWAERAMEDEGLRELLAYALTAKAAKPSAAWEKGGRALVDGLGADAVREAVLPWLALVGRPRTFELEREVYEPDVNSAFDPYNANALRGLVWLLSLLPPHPDTVRALGALVETSLRKAAGLGPRSPKVANAAVNSLARMEGEAALAELARLATRVTYKGTLKLVDAALETRAAALGLSREEIEELAAPAYGLTQVGKAEFRLGRPPRSWRCAGTGP</sequence>
<protein>
    <submittedName>
        <fullName evidence="1">Uncharacterized protein</fullName>
    </submittedName>
</protein>